<reference evidence="3 4" key="1">
    <citation type="submission" date="2019-03" db="EMBL/GenBank/DDBJ databases">
        <title>Genomic analyses of the natural microbiome of Caenorhabditis elegans.</title>
        <authorList>
            <person name="Samuel B."/>
        </authorList>
    </citation>
    <scope>NUCLEOTIDE SEQUENCE [LARGE SCALE GENOMIC DNA]</scope>
    <source>
        <strain evidence="3 4">BIGb0525</strain>
    </source>
</reference>
<sequence length="128" mass="14744">MAGQRINDDRCDLAADCWPIMTAPLLCERGFKWVGESCERRISNVGRGCVYLNCLSADHLTMQDALQHPRYRHEYRIRRNETWQWRCRLRAGNHETIASGESYVNKADCLHVIGLIKAVQGETPVKEI</sequence>
<dbReference type="InterPro" id="IPR036913">
    <property type="entry name" value="YegP-like_sf"/>
</dbReference>
<gene>
    <name evidence="3" type="ORF">EDF87_1194</name>
</gene>
<dbReference type="InterPro" id="IPR010879">
    <property type="entry name" value="DUF1508"/>
</dbReference>
<organism evidence="3 4">
    <name type="scientific">Pseudomonas helmanticensis</name>
    <dbReference type="NCBI Taxonomy" id="1471381"/>
    <lineage>
        <taxon>Bacteria</taxon>
        <taxon>Pseudomonadati</taxon>
        <taxon>Pseudomonadota</taxon>
        <taxon>Gammaproteobacteria</taxon>
        <taxon>Pseudomonadales</taxon>
        <taxon>Pseudomonadaceae</taxon>
        <taxon>Pseudomonas</taxon>
    </lineage>
</organism>
<comment type="caution">
    <text evidence="3">The sequence shown here is derived from an EMBL/GenBank/DDBJ whole genome shotgun (WGS) entry which is preliminary data.</text>
</comment>
<dbReference type="Proteomes" id="UP000295804">
    <property type="component" value="Unassembled WGS sequence"/>
</dbReference>
<proteinExistence type="inferred from homology"/>
<evidence type="ECO:0000313" key="4">
    <source>
        <dbReference type="Proteomes" id="UP000295804"/>
    </source>
</evidence>
<accession>A0A4R7UUU7</accession>
<dbReference type="EMBL" id="SOCQ01000019">
    <property type="protein sequence ID" value="TDV40483.1"/>
    <property type="molecule type" value="Genomic_DNA"/>
</dbReference>
<dbReference type="Gene3D" id="3.30.160.160">
    <property type="entry name" value="YegP-like"/>
    <property type="match status" value="1"/>
</dbReference>
<dbReference type="AlphaFoldDB" id="A0A4R7UUU7"/>
<evidence type="ECO:0000313" key="3">
    <source>
        <dbReference type="EMBL" id="TDV40483.1"/>
    </source>
</evidence>
<name>A0A4R7UUU7_9PSED</name>
<evidence type="ECO:0000259" key="2">
    <source>
        <dbReference type="Pfam" id="PF07411"/>
    </source>
</evidence>
<comment type="similarity">
    <text evidence="1">Belongs to the UPF0339 family. Duplicated subfamily.</text>
</comment>
<feature type="domain" description="DUF1508" evidence="2">
    <location>
        <begin position="84"/>
        <end position="127"/>
    </location>
</feature>
<dbReference type="Pfam" id="PF07411">
    <property type="entry name" value="DUF1508"/>
    <property type="match status" value="1"/>
</dbReference>
<evidence type="ECO:0000256" key="1">
    <source>
        <dbReference type="ARBA" id="ARBA00007576"/>
    </source>
</evidence>
<protein>
    <submittedName>
        <fullName evidence="3">Uncharacterized protein YegP (UPF0339 family)</fullName>
    </submittedName>
</protein>
<dbReference type="SUPFAM" id="SSF160113">
    <property type="entry name" value="YegP-like"/>
    <property type="match status" value="1"/>
</dbReference>